<dbReference type="SMART" id="SM00487">
    <property type="entry name" value="DEXDc"/>
    <property type="match status" value="1"/>
</dbReference>
<dbReference type="Proteomes" id="UP000250266">
    <property type="component" value="Unassembled WGS sequence"/>
</dbReference>
<dbReference type="PROSITE" id="PS51194">
    <property type="entry name" value="HELICASE_CTER"/>
    <property type="match status" value="1"/>
</dbReference>
<dbReference type="GO" id="GO:0016787">
    <property type="term" value="F:hydrolase activity"/>
    <property type="evidence" value="ECO:0007669"/>
    <property type="project" value="UniProtKB-KW"/>
</dbReference>
<dbReference type="OrthoDB" id="5575at2759"/>
<dbReference type="GO" id="GO:0005524">
    <property type="term" value="F:ATP binding"/>
    <property type="evidence" value="ECO:0007669"/>
    <property type="project" value="UniProtKB-KW"/>
</dbReference>
<feature type="domain" description="Helicase ATP-binding" evidence="12">
    <location>
        <begin position="267"/>
        <end position="441"/>
    </location>
</feature>
<dbReference type="InterPro" id="IPR036388">
    <property type="entry name" value="WH-like_DNA-bd_sf"/>
</dbReference>
<keyword evidence="7" id="KW-0469">Meiosis</keyword>
<organism evidence="14 15">
    <name type="scientific">Lepidopterella palustris CBS 459.81</name>
    <dbReference type="NCBI Taxonomy" id="1314670"/>
    <lineage>
        <taxon>Eukaryota</taxon>
        <taxon>Fungi</taxon>
        <taxon>Dikarya</taxon>
        <taxon>Ascomycota</taxon>
        <taxon>Pezizomycotina</taxon>
        <taxon>Dothideomycetes</taxon>
        <taxon>Pleosporomycetidae</taxon>
        <taxon>Mytilinidiales</taxon>
        <taxon>Argynnaceae</taxon>
        <taxon>Lepidopterella</taxon>
    </lineage>
</organism>
<evidence type="ECO:0000256" key="3">
    <source>
        <dbReference type="ARBA" id="ARBA00022801"/>
    </source>
</evidence>
<keyword evidence="4" id="KW-0347">Helicase</keyword>
<feature type="region of interest" description="Disordered" evidence="11">
    <location>
        <begin position="1059"/>
        <end position="1115"/>
    </location>
</feature>
<dbReference type="EC" id="5.6.2.4" evidence="9"/>
<name>A0A8E2E468_9PEZI</name>
<feature type="region of interest" description="Disordered" evidence="11">
    <location>
        <begin position="1207"/>
        <end position="1230"/>
    </location>
</feature>
<dbReference type="InterPro" id="IPR052247">
    <property type="entry name" value="Meiotic_Crossover_Helicase"/>
</dbReference>
<feature type="compositionally biased region" description="Polar residues" evidence="11">
    <location>
        <begin position="1211"/>
        <end position="1226"/>
    </location>
</feature>
<evidence type="ECO:0000256" key="5">
    <source>
        <dbReference type="ARBA" id="ARBA00022840"/>
    </source>
</evidence>
<reference evidence="14 15" key="1">
    <citation type="journal article" date="2016" name="Nat. Commun.">
        <title>Ectomycorrhizal ecology is imprinted in the genome of the dominant symbiotic fungus Cenococcum geophilum.</title>
        <authorList>
            <consortium name="DOE Joint Genome Institute"/>
            <person name="Peter M."/>
            <person name="Kohler A."/>
            <person name="Ohm R.A."/>
            <person name="Kuo A."/>
            <person name="Krutzmann J."/>
            <person name="Morin E."/>
            <person name="Arend M."/>
            <person name="Barry K.W."/>
            <person name="Binder M."/>
            <person name="Choi C."/>
            <person name="Clum A."/>
            <person name="Copeland A."/>
            <person name="Grisel N."/>
            <person name="Haridas S."/>
            <person name="Kipfer T."/>
            <person name="LaButti K."/>
            <person name="Lindquist E."/>
            <person name="Lipzen A."/>
            <person name="Maire R."/>
            <person name="Meier B."/>
            <person name="Mihaltcheva S."/>
            <person name="Molinier V."/>
            <person name="Murat C."/>
            <person name="Poggeler S."/>
            <person name="Quandt C.A."/>
            <person name="Sperisen C."/>
            <person name="Tritt A."/>
            <person name="Tisserant E."/>
            <person name="Crous P.W."/>
            <person name="Henrissat B."/>
            <person name="Nehls U."/>
            <person name="Egli S."/>
            <person name="Spatafora J.W."/>
            <person name="Grigoriev I.V."/>
            <person name="Martin F.M."/>
        </authorList>
    </citation>
    <scope>NUCLEOTIDE SEQUENCE [LARGE SCALE GENOMIC DNA]</scope>
    <source>
        <strain evidence="14 15">CBS 459.81</strain>
    </source>
</reference>
<evidence type="ECO:0000256" key="1">
    <source>
        <dbReference type="ARBA" id="ARBA00010140"/>
    </source>
</evidence>
<evidence type="ECO:0000256" key="6">
    <source>
        <dbReference type="ARBA" id="ARBA00023235"/>
    </source>
</evidence>
<evidence type="ECO:0000259" key="13">
    <source>
        <dbReference type="PROSITE" id="PS51194"/>
    </source>
</evidence>
<dbReference type="Pfam" id="PF00270">
    <property type="entry name" value="DEAD"/>
    <property type="match status" value="1"/>
</dbReference>
<dbReference type="PROSITE" id="PS51192">
    <property type="entry name" value="HELICASE_ATP_BIND_1"/>
    <property type="match status" value="1"/>
</dbReference>
<proteinExistence type="inferred from homology"/>
<dbReference type="PANTHER" id="PTHR47835:SF3">
    <property type="entry name" value="HELICASE FOR MEIOSIS 1"/>
    <property type="match status" value="1"/>
</dbReference>
<dbReference type="SMART" id="SM00973">
    <property type="entry name" value="Sec63"/>
    <property type="match status" value="1"/>
</dbReference>
<dbReference type="InterPro" id="IPR036390">
    <property type="entry name" value="WH_DNA-bd_sf"/>
</dbReference>
<comment type="catalytic activity">
    <reaction evidence="10">
        <text>ATP + H2O = ADP + phosphate + H(+)</text>
        <dbReference type="Rhea" id="RHEA:13065"/>
        <dbReference type="ChEBI" id="CHEBI:15377"/>
        <dbReference type="ChEBI" id="CHEBI:15378"/>
        <dbReference type="ChEBI" id="CHEBI:30616"/>
        <dbReference type="ChEBI" id="CHEBI:43474"/>
        <dbReference type="ChEBI" id="CHEBI:456216"/>
        <dbReference type="EC" id="5.6.2.4"/>
    </reaction>
</comment>
<dbReference type="Gene3D" id="3.40.50.300">
    <property type="entry name" value="P-loop containing nucleotide triphosphate hydrolases"/>
    <property type="match status" value="2"/>
</dbReference>
<evidence type="ECO:0000256" key="10">
    <source>
        <dbReference type="ARBA" id="ARBA00048988"/>
    </source>
</evidence>
<dbReference type="Pfam" id="PF02889">
    <property type="entry name" value="Sec63"/>
    <property type="match status" value="1"/>
</dbReference>
<feature type="compositionally biased region" description="Acidic residues" evidence="11">
    <location>
        <begin position="1103"/>
        <end position="1115"/>
    </location>
</feature>
<dbReference type="Gene3D" id="1.10.3380.10">
    <property type="entry name" value="Sec63 N-terminal domain-like domain"/>
    <property type="match status" value="1"/>
</dbReference>
<keyword evidence="6" id="KW-0413">Isomerase</keyword>
<dbReference type="SUPFAM" id="SSF158702">
    <property type="entry name" value="Sec63 N-terminal domain-like"/>
    <property type="match status" value="1"/>
</dbReference>
<comment type="catalytic activity">
    <reaction evidence="8">
        <text>Couples ATP hydrolysis with the unwinding of duplex DNA by translocating in the 3'-5' direction.</text>
        <dbReference type="EC" id="5.6.2.4"/>
    </reaction>
</comment>
<dbReference type="Gene3D" id="1.10.10.10">
    <property type="entry name" value="Winged helix-like DNA-binding domain superfamily/Winged helix DNA-binding domain"/>
    <property type="match status" value="1"/>
</dbReference>
<sequence>MESSVFDLLNDLDDRTKLPIICQQTRYVNTDGTQHFESTRVLRQHQLQQWEGCHSIEEESGRTEGNAAPGRELPFDAFDKELMQRPYQDRQKQAEEGRARLSLAPNASKYFDLGASNPRQALLGLEQDSIGGQGAPTAQRRYGLKDLSQFAYNPTIVSESSSDPQGLPSSPTLMASRRRDSGRQPNSRRYPKIQLEDGSEDLQRSRGRASQPFKPPYLKAVPQRINLAHAPPMAQGIELVPVTELPDNLRTVFPFPLFNAVQSKCFQQVYKSSDNFVLSSPTGSGKTVILELAICRAINNYPSGQYKIVYQAPIKSLCSERQRDWQKKFGPLGLQCQELTGDSDNSQLKNVQSATIIVTTPEKWDSITRKWKDHAKLMQLIKVFLIDEVQILKDDRGATLEAVVSRMKSVGSDVRFVALSATVPNFEDVAAWLGKNPSHQSVPANHERFGEEFRPVKLQKHVCGYQSSCGNDWAFEKVLDSKLFDVISKYSHRKPIIVFCPTRASTTSTAKFLANWWSTKGPRDRHWEAPTRQMAFSNKELGNCSSAGVAFHHAGLGLDDRLTVEQGFLRGDLNVICCTSTLAVGVNLPCHFVIIKNTVFWAGAGLMKEYSDLEIMQMLGRAGRPQFDDSAVAVIMTRQNKARHYELMVSGQDNLESCLHLNLIDHLNAEIGLGTISDLHSAKKWLAGTFLYVRLGKNPGHYKLEEARDGQDSDEQLNGICIRDITLLQETNLVTEGEKLRCTEYGDAMARYYVQFETMRSFLRLPPKAKISEILSTLSLAVEFKELRFRAGEKQLYKDLNKSPSIRFPIPVDLALPIHKTSLIVQSILGQADLNWNEHTGKHKSQYGMEAAIIFKHVNRLIRCIIDCQLHLEDSVAIRNALMLERSLGARVWDDSPMQIKQIEGLGIVAVRKLVNAGVNSIEVLEGTEAHRIESILSRNPPFGMTVLSKLKAFPKLRVSAQIVPNTVSRCAEGIKVRVKAEIGFMNEKPVSQYRNRPLYVCFLAESSDGRKVNFARISGYRLGNGQDLMFQVLLTRPEQAINCFVMSGTMRQATVKPDVPPTMFPVEKAQPPQIQNRIERPTPNMSRRRIEGAGSSRKQSEASDEFGDDGLDDSDLVQAAAGDLSFDHIENYGNVDAAVTRKNTAQNTSTQKGKQKNAVDKDDDEGPRQLANGKWACNHRCKDKNACKHMCCREGLDNPPKKNWKKFQKTDPSTQQIPSKTQNTPIKRDNTQTKLQLTLSKGKKSSASVEHLDLTQNENSDEYSIHGPRDYKRLQQLHTSIHMKTPPASLSAVMHTKLAYSYARGEQPILSFLSGSKKEWRQEAGSSTNFGDSWVEDMMPSKFFDASDGPRHTDAGLDLERRQISDEFGDPIEVVGINDDQGDSSIDDADSELAAAMVGLADSRELKDKDENGYEEDFKIFKDSFEMVRDDEGDDAEFAKRSDEGTPFDDTSFPLLETSSTSTVALRHATLPEKGHSMLLNDTSNLNEPYGGFKPVALLLKRDREIADIWQPAGSTTKKQKVEKKGFENIHSENAEATEREPELGLVSASPNQNIVIPPGFEDIEPWLIAEFGDIVEFV</sequence>
<dbReference type="GO" id="GO:0043138">
    <property type="term" value="F:3'-5' DNA helicase activity"/>
    <property type="evidence" value="ECO:0007669"/>
    <property type="project" value="UniProtKB-EC"/>
</dbReference>
<dbReference type="Pfam" id="PF23445">
    <property type="entry name" value="WHD_SNRNP200"/>
    <property type="match status" value="1"/>
</dbReference>
<dbReference type="SMART" id="SM00490">
    <property type="entry name" value="HELICc"/>
    <property type="match status" value="1"/>
</dbReference>
<dbReference type="GO" id="GO:0051321">
    <property type="term" value="P:meiotic cell cycle"/>
    <property type="evidence" value="ECO:0007669"/>
    <property type="project" value="UniProtKB-KW"/>
</dbReference>
<dbReference type="GO" id="GO:0003676">
    <property type="term" value="F:nucleic acid binding"/>
    <property type="evidence" value="ECO:0007669"/>
    <property type="project" value="InterPro"/>
</dbReference>
<dbReference type="InterPro" id="IPR001650">
    <property type="entry name" value="Helicase_C-like"/>
</dbReference>
<gene>
    <name evidence="14" type="ORF">K432DRAFT_359584</name>
</gene>
<evidence type="ECO:0000256" key="7">
    <source>
        <dbReference type="ARBA" id="ARBA00023254"/>
    </source>
</evidence>
<feature type="region of interest" description="Disordered" evidence="11">
    <location>
        <begin position="156"/>
        <end position="216"/>
    </location>
</feature>
<evidence type="ECO:0000313" key="15">
    <source>
        <dbReference type="Proteomes" id="UP000250266"/>
    </source>
</evidence>
<evidence type="ECO:0000256" key="9">
    <source>
        <dbReference type="ARBA" id="ARBA00034808"/>
    </source>
</evidence>
<dbReference type="InterPro" id="IPR004179">
    <property type="entry name" value="Sec63-dom"/>
</dbReference>
<dbReference type="InterPro" id="IPR011545">
    <property type="entry name" value="DEAD/DEAH_box_helicase_dom"/>
</dbReference>
<evidence type="ECO:0000256" key="4">
    <source>
        <dbReference type="ARBA" id="ARBA00022806"/>
    </source>
</evidence>
<comment type="similarity">
    <text evidence="1">Belongs to the helicase family. SKI2 subfamily.</text>
</comment>
<dbReference type="InterPro" id="IPR057842">
    <property type="entry name" value="WH_MER3"/>
</dbReference>
<accession>A0A8E2E468</accession>
<dbReference type="SUPFAM" id="SSF46785">
    <property type="entry name" value="Winged helix' DNA-binding domain"/>
    <property type="match status" value="1"/>
</dbReference>
<dbReference type="InterPro" id="IPR014001">
    <property type="entry name" value="Helicase_ATP-bd"/>
</dbReference>
<evidence type="ECO:0000259" key="12">
    <source>
        <dbReference type="PROSITE" id="PS51192"/>
    </source>
</evidence>
<dbReference type="FunFam" id="1.10.3380.10:FF:000012">
    <property type="entry name" value="DEAD/DEAH box DNA helicase"/>
    <property type="match status" value="1"/>
</dbReference>
<dbReference type="EMBL" id="KV745171">
    <property type="protein sequence ID" value="OCK76886.1"/>
    <property type="molecule type" value="Genomic_DNA"/>
</dbReference>
<dbReference type="Pfam" id="PF00271">
    <property type="entry name" value="Helicase_C"/>
    <property type="match status" value="1"/>
</dbReference>
<feature type="compositionally biased region" description="Polar residues" evidence="11">
    <location>
        <begin position="156"/>
        <end position="173"/>
    </location>
</feature>
<feature type="region of interest" description="Disordered" evidence="11">
    <location>
        <begin position="1143"/>
        <end position="1169"/>
    </location>
</feature>
<evidence type="ECO:0000256" key="8">
    <source>
        <dbReference type="ARBA" id="ARBA00034617"/>
    </source>
</evidence>
<keyword evidence="5" id="KW-0067">ATP-binding</keyword>
<dbReference type="CDD" id="cd18795">
    <property type="entry name" value="SF2_C_Ski2"/>
    <property type="match status" value="1"/>
</dbReference>
<feature type="domain" description="Helicase C-terminal" evidence="13">
    <location>
        <begin position="482"/>
        <end position="667"/>
    </location>
</feature>
<keyword evidence="15" id="KW-1185">Reference proteome</keyword>
<keyword evidence="2" id="KW-0547">Nucleotide-binding</keyword>
<keyword evidence="3 14" id="KW-0378">Hydrolase</keyword>
<evidence type="ECO:0000313" key="14">
    <source>
        <dbReference type="EMBL" id="OCK76886.1"/>
    </source>
</evidence>
<evidence type="ECO:0000256" key="11">
    <source>
        <dbReference type="SAM" id="MobiDB-lite"/>
    </source>
</evidence>
<dbReference type="FunFam" id="1.10.10.10:FF:000012">
    <property type="entry name" value="U5 small nuclear ribonucleoprotein helicase"/>
    <property type="match status" value="1"/>
</dbReference>
<feature type="compositionally biased region" description="Polar residues" evidence="11">
    <location>
        <begin position="1143"/>
        <end position="1153"/>
    </location>
</feature>
<dbReference type="PANTHER" id="PTHR47835">
    <property type="entry name" value="HFM1, ATP DEPENDENT DNA HELICASE HOMOLOG"/>
    <property type="match status" value="1"/>
</dbReference>
<evidence type="ECO:0000256" key="2">
    <source>
        <dbReference type="ARBA" id="ARBA00022741"/>
    </source>
</evidence>
<dbReference type="SUPFAM" id="SSF52540">
    <property type="entry name" value="P-loop containing nucleoside triphosphate hydrolases"/>
    <property type="match status" value="1"/>
</dbReference>
<dbReference type="InterPro" id="IPR027417">
    <property type="entry name" value="P-loop_NTPase"/>
</dbReference>
<protein>
    <recommendedName>
        <fullName evidence="9">DNA 3'-5' helicase</fullName>
        <ecNumber evidence="9">5.6.2.4</ecNumber>
    </recommendedName>
</protein>